<evidence type="ECO:0000313" key="9">
    <source>
        <dbReference type="EMBL" id="TWT40171.1"/>
    </source>
</evidence>
<keyword evidence="4 7" id="KW-0812">Transmembrane</keyword>
<evidence type="ECO:0000259" key="8">
    <source>
        <dbReference type="Pfam" id="PF03458"/>
    </source>
</evidence>
<evidence type="ECO:0000313" key="10">
    <source>
        <dbReference type="Proteomes" id="UP000317243"/>
    </source>
</evidence>
<accession>A0A5C5VQU3</accession>
<dbReference type="RefSeq" id="WP_146512262.1">
    <property type="nucleotide sequence ID" value="NZ_SIHI01000053.1"/>
</dbReference>
<evidence type="ECO:0000256" key="5">
    <source>
        <dbReference type="ARBA" id="ARBA00022989"/>
    </source>
</evidence>
<comment type="caution">
    <text evidence="9">The sequence shown here is derived from an EMBL/GenBank/DDBJ whole genome shotgun (WGS) entry which is preliminary data.</text>
</comment>
<dbReference type="OrthoDB" id="9791874at2"/>
<evidence type="ECO:0000256" key="3">
    <source>
        <dbReference type="ARBA" id="ARBA00022475"/>
    </source>
</evidence>
<organism evidence="9 10">
    <name type="scientific">Thalassoglobus neptunius</name>
    <dbReference type="NCBI Taxonomy" id="1938619"/>
    <lineage>
        <taxon>Bacteria</taxon>
        <taxon>Pseudomonadati</taxon>
        <taxon>Planctomycetota</taxon>
        <taxon>Planctomycetia</taxon>
        <taxon>Planctomycetales</taxon>
        <taxon>Planctomycetaceae</taxon>
        <taxon>Thalassoglobus</taxon>
    </lineage>
</organism>
<dbReference type="EMBL" id="SIHI01000053">
    <property type="protein sequence ID" value="TWT40171.1"/>
    <property type="molecule type" value="Genomic_DNA"/>
</dbReference>
<evidence type="ECO:0000256" key="4">
    <source>
        <dbReference type="ARBA" id="ARBA00022692"/>
    </source>
</evidence>
<feature type="transmembrane region" description="Helical" evidence="7">
    <location>
        <begin position="65"/>
        <end position="84"/>
    </location>
</feature>
<dbReference type="AlphaFoldDB" id="A0A5C5VQU3"/>
<feature type="domain" description="Glycine transporter" evidence="8">
    <location>
        <begin position="90"/>
        <end position="164"/>
    </location>
</feature>
<feature type="transmembrane region" description="Helical" evidence="7">
    <location>
        <begin position="28"/>
        <end position="45"/>
    </location>
</feature>
<name>A0A5C5VQU3_9PLAN</name>
<protein>
    <recommendedName>
        <fullName evidence="8">Glycine transporter domain-containing protein</fullName>
    </recommendedName>
</protein>
<keyword evidence="6 7" id="KW-0472">Membrane</keyword>
<feature type="transmembrane region" description="Helical" evidence="7">
    <location>
        <begin position="142"/>
        <end position="163"/>
    </location>
</feature>
<comment type="similarity">
    <text evidence="2">Belongs to the UPF0126 family.</text>
</comment>
<feature type="transmembrane region" description="Helical" evidence="7">
    <location>
        <begin position="6"/>
        <end position="21"/>
    </location>
</feature>
<evidence type="ECO:0000256" key="1">
    <source>
        <dbReference type="ARBA" id="ARBA00004651"/>
    </source>
</evidence>
<feature type="domain" description="Glycine transporter" evidence="8">
    <location>
        <begin position="4"/>
        <end position="77"/>
    </location>
</feature>
<proteinExistence type="inferred from homology"/>
<keyword evidence="5 7" id="KW-1133">Transmembrane helix</keyword>
<feature type="transmembrane region" description="Helical" evidence="7">
    <location>
        <begin position="169"/>
        <end position="187"/>
    </location>
</feature>
<dbReference type="Proteomes" id="UP000317243">
    <property type="component" value="Unassembled WGS sequence"/>
</dbReference>
<keyword evidence="10" id="KW-1185">Reference proteome</keyword>
<dbReference type="PANTHER" id="PTHR30506">
    <property type="entry name" value="INNER MEMBRANE PROTEIN"/>
    <property type="match status" value="1"/>
</dbReference>
<evidence type="ECO:0000256" key="7">
    <source>
        <dbReference type="SAM" id="Phobius"/>
    </source>
</evidence>
<dbReference type="InterPro" id="IPR005115">
    <property type="entry name" value="Gly_transporter"/>
</dbReference>
<comment type="subcellular location">
    <subcellularLocation>
        <location evidence="1">Cell membrane</location>
        <topology evidence="1">Multi-pass membrane protein</topology>
    </subcellularLocation>
</comment>
<dbReference type="GO" id="GO:0005886">
    <property type="term" value="C:plasma membrane"/>
    <property type="evidence" value="ECO:0007669"/>
    <property type="project" value="UniProtKB-SubCell"/>
</dbReference>
<reference evidence="9 10" key="1">
    <citation type="submission" date="2019-02" db="EMBL/GenBank/DDBJ databases">
        <title>Deep-cultivation of Planctomycetes and their phenomic and genomic characterization uncovers novel biology.</title>
        <authorList>
            <person name="Wiegand S."/>
            <person name="Jogler M."/>
            <person name="Boedeker C."/>
            <person name="Pinto D."/>
            <person name="Vollmers J."/>
            <person name="Rivas-Marin E."/>
            <person name="Kohn T."/>
            <person name="Peeters S.H."/>
            <person name="Heuer A."/>
            <person name="Rast P."/>
            <person name="Oberbeckmann S."/>
            <person name="Bunk B."/>
            <person name="Jeske O."/>
            <person name="Meyerdierks A."/>
            <person name="Storesund J.E."/>
            <person name="Kallscheuer N."/>
            <person name="Luecker S."/>
            <person name="Lage O.M."/>
            <person name="Pohl T."/>
            <person name="Merkel B.J."/>
            <person name="Hornburger P."/>
            <person name="Mueller R.-W."/>
            <person name="Bruemmer F."/>
            <person name="Labrenz M."/>
            <person name="Spormann A.M."/>
            <person name="Op Den Camp H."/>
            <person name="Overmann J."/>
            <person name="Amann R."/>
            <person name="Jetten M.S.M."/>
            <person name="Mascher T."/>
            <person name="Medema M.H."/>
            <person name="Devos D.P."/>
            <person name="Kaster A.-K."/>
            <person name="Ovreas L."/>
            <person name="Rohde M."/>
            <person name="Galperin M.Y."/>
            <person name="Jogler C."/>
        </authorList>
    </citation>
    <scope>NUCLEOTIDE SEQUENCE [LARGE SCALE GENOMIC DNA]</scope>
    <source>
        <strain evidence="9 10">KOR42</strain>
    </source>
</reference>
<gene>
    <name evidence="9" type="ORF">KOR42_49530</name>
</gene>
<dbReference type="Pfam" id="PF03458">
    <property type="entry name" value="Gly_transporter"/>
    <property type="match status" value="2"/>
</dbReference>
<sequence length="209" mass="22886">MYRVIELLAVVSSAFYGVLLARRHHMDFVGVFCLALVVAFGGGTLRDLFLDRHPLFWIREEHYPVIVFVIALISSVLKTVPVYLERYLSIPDALGLGLFSVAGTSAAIDEGTSWFVASLLGTVTGTFGGVMGDVICNRVPSLFRPAPLFATCSFVGSWIYILMRSVPSIEAFAAPVAIAFIVAFRLISIRFHLYLPHVGDEVSDLGQID</sequence>
<evidence type="ECO:0000256" key="6">
    <source>
        <dbReference type="ARBA" id="ARBA00023136"/>
    </source>
</evidence>
<keyword evidence="3" id="KW-1003">Cell membrane</keyword>
<evidence type="ECO:0000256" key="2">
    <source>
        <dbReference type="ARBA" id="ARBA00008193"/>
    </source>
</evidence>
<feature type="transmembrane region" description="Helical" evidence="7">
    <location>
        <begin position="114"/>
        <end position="135"/>
    </location>
</feature>
<dbReference type="PANTHER" id="PTHR30506:SF3">
    <property type="entry name" value="UPF0126 INNER MEMBRANE PROTEIN YADS-RELATED"/>
    <property type="match status" value="1"/>
</dbReference>